<dbReference type="PANTHER" id="PTHR24305:SF166">
    <property type="entry name" value="CYTOCHROME P450 12A4, MITOCHONDRIAL-RELATED"/>
    <property type="match status" value="1"/>
</dbReference>
<dbReference type="InterPro" id="IPR017972">
    <property type="entry name" value="Cyt_P450_CS"/>
</dbReference>
<evidence type="ECO:0000256" key="2">
    <source>
        <dbReference type="ARBA" id="ARBA00010617"/>
    </source>
</evidence>
<organism evidence="6">
    <name type="scientific">Gordonia amarae</name>
    <dbReference type="NCBI Taxonomy" id="36821"/>
    <lineage>
        <taxon>Bacteria</taxon>
        <taxon>Bacillati</taxon>
        <taxon>Actinomycetota</taxon>
        <taxon>Actinomycetes</taxon>
        <taxon>Mycobacteriales</taxon>
        <taxon>Gordoniaceae</taxon>
        <taxon>Gordonia</taxon>
    </lineage>
</organism>
<proteinExistence type="inferred from homology"/>
<dbReference type="GO" id="GO:0005506">
    <property type="term" value="F:iron ion binding"/>
    <property type="evidence" value="ECO:0007669"/>
    <property type="project" value="InterPro"/>
</dbReference>
<keyword evidence="3 4" id="KW-0408">Iron</keyword>
<dbReference type="InterPro" id="IPR002401">
    <property type="entry name" value="Cyt_P450_E_grp-I"/>
</dbReference>
<dbReference type="GO" id="GO:0020037">
    <property type="term" value="F:heme binding"/>
    <property type="evidence" value="ECO:0007669"/>
    <property type="project" value="InterPro"/>
</dbReference>
<dbReference type="PANTHER" id="PTHR24305">
    <property type="entry name" value="CYTOCHROME P450"/>
    <property type="match status" value="1"/>
</dbReference>
<reference evidence="6" key="1">
    <citation type="journal article" date="2021" name="Nat. Microbiol.">
        <title>Cocultivation of an ultrasmall environmental parasitic bacterium with lytic ability against bacteria associated with wastewater foams.</title>
        <authorList>
            <person name="Batinovic S."/>
            <person name="Rose J.J.A."/>
            <person name="Ratcliffe J."/>
            <person name="Seviour R.J."/>
            <person name="Petrovski S."/>
        </authorList>
    </citation>
    <scope>NUCLEOTIDE SEQUENCE</scope>
    <source>
        <strain evidence="6">CON44</strain>
    </source>
</reference>
<sequence>MNLLTAPSITLPGTTHPWHLTGADEKSGVDGGDDRAFPLHTDAPTDVRSVLTRPTASPSTISRSIRIVRRPAEMFFADAARTQGVLRYEVAGGPGRLAVLSHPAHIKALMTADQALAPSATRMSPLAPIVGSQSVLTSVGARHRRQRSMLLPRFHGKAVAAYRAGIDTATARHIDAWPVGELVPLAEIAQQITLDVIMSAVFGLPDGIPVTDAERALRDSTLRMLRWSATPLATVAQLLNSRSSSPVGLTKAVLRPVDRALYQVLAERRAARGEDRTDITQLLLDTRTEDGEPLPDNEIRDELITLLLAGHETTTNSVAWTFERLTRHPDVYADAREAVRTGNDNYIDALLNESMRSRPVVPVVARTLMVPWQFGAQEVEAGVSALISILLLHHRDDLYPRPFAFDPTRFFDIKPTAHTLMPFGGGIRRCLGAPLAMAELHTVVTEILRRVDLETTDRPAERPQNRNVTMIPADGGLVRARKVS</sequence>
<dbReference type="Pfam" id="PF00067">
    <property type="entry name" value="p450"/>
    <property type="match status" value="1"/>
</dbReference>
<keyword evidence="4" id="KW-0503">Monooxygenase</keyword>
<evidence type="ECO:0000313" key="6">
    <source>
        <dbReference type="EMBL" id="QHN39707.1"/>
    </source>
</evidence>
<keyword evidence="4" id="KW-0560">Oxidoreductase</keyword>
<dbReference type="PRINTS" id="PR00463">
    <property type="entry name" value="EP450I"/>
</dbReference>
<dbReference type="InterPro" id="IPR001128">
    <property type="entry name" value="Cyt_P450"/>
</dbReference>
<dbReference type="CDD" id="cd11053">
    <property type="entry name" value="CYP110-like"/>
    <property type="match status" value="1"/>
</dbReference>
<dbReference type="RefSeq" id="WP_005183084.1">
    <property type="nucleotide sequence ID" value="NZ_CP045804.1"/>
</dbReference>
<feature type="compositionally biased region" description="Polar residues" evidence="5">
    <location>
        <begin position="1"/>
        <end position="13"/>
    </location>
</feature>
<dbReference type="Gene3D" id="1.10.630.10">
    <property type="entry name" value="Cytochrome P450"/>
    <property type="match status" value="1"/>
</dbReference>
<feature type="binding site" description="axial binding residue" evidence="3">
    <location>
        <position position="430"/>
    </location>
    <ligand>
        <name>heme</name>
        <dbReference type="ChEBI" id="CHEBI:30413"/>
    </ligand>
    <ligandPart>
        <name>Fe</name>
        <dbReference type="ChEBI" id="CHEBI:18248"/>
    </ligandPart>
</feature>
<dbReference type="SUPFAM" id="SSF48264">
    <property type="entry name" value="Cytochrome P450"/>
    <property type="match status" value="1"/>
</dbReference>
<feature type="region of interest" description="Disordered" evidence="5">
    <location>
        <begin position="1"/>
        <end position="30"/>
    </location>
</feature>
<dbReference type="PRINTS" id="PR00385">
    <property type="entry name" value="P450"/>
</dbReference>
<dbReference type="AlphaFoldDB" id="A0A857MJU7"/>
<dbReference type="InterPro" id="IPR036396">
    <property type="entry name" value="Cyt_P450_sf"/>
</dbReference>
<comment type="cofactor">
    <cofactor evidence="1 3">
        <name>heme</name>
        <dbReference type="ChEBI" id="CHEBI:30413"/>
    </cofactor>
</comment>
<evidence type="ECO:0000256" key="3">
    <source>
        <dbReference type="PIRSR" id="PIRSR602401-1"/>
    </source>
</evidence>
<evidence type="ECO:0000256" key="4">
    <source>
        <dbReference type="RuleBase" id="RU000461"/>
    </source>
</evidence>
<dbReference type="InterPro" id="IPR050121">
    <property type="entry name" value="Cytochrome_P450_monoxygenase"/>
</dbReference>
<comment type="similarity">
    <text evidence="2 4">Belongs to the cytochrome P450 family.</text>
</comment>
<dbReference type="PROSITE" id="PS00086">
    <property type="entry name" value="CYTOCHROME_P450"/>
    <property type="match status" value="1"/>
</dbReference>
<evidence type="ECO:0000256" key="1">
    <source>
        <dbReference type="ARBA" id="ARBA00001971"/>
    </source>
</evidence>
<keyword evidence="3 4" id="KW-0479">Metal-binding</keyword>
<name>A0A857MJU7_9ACTN</name>
<accession>A0A857MJU7</accession>
<protein>
    <submittedName>
        <fullName evidence="6">Cytochrome P450</fullName>
    </submittedName>
</protein>
<evidence type="ECO:0000256" key="5">
    <source>
        <dbReference type="SAM" id="MobiDB-lite"/>
    </source>
</evidence>
<dbReference type="EMBL" id="CP045810">
    <property type="protein sequence ID" value="QHN39707.1"/>
    <property type="molecule type" value="Genomic_DNA"/>
</dbReference>
<dbReference type="GO" id="GO:0016705">
    <property type="term" value="F:oxidoreductase activity, acting on paired donors, with incorporation or reduction of molecular oxygen"/>
    <property type="evidence" value="ECO:0007669"/>
    <property type="project" value="InterPro"/>
</dbReference>
<dbReference type="GO" id="GO:0004497">
    <property type="term" value="F:monooxygenase activity"/>
    <property type="evidence" value="ECO:0007669"/>
    <property type="project" value="UniProtKB-KW"/>
</dbReference>
<keyword evidence="3 4" id="KW-0349">Heme</keyword>
<gene>
    <name evidence="6" type="ORF">GII30_11510</name>
</gene>